<gene>
    <name evidence="2" type="ORF">FG385_22160</name>
</gene>
<dbReference type="NCBIfam" id="NF041646">
    <property type="entry name" value="VC0807_fam"/>
    <property type="match status" value="1"/>
</dbReference>
<dbReference type="RefSeq" id="WP_139098684.1">
    <property type="nucleotide sequence ID" value="NZ_VDFW01000020.1"/>
</dbReference>
<dbReference type="AlphaFoldDB" id="A0A5C4M141"/>
<keyword evidence="1" id="KW-1133">Transmembrane helix</keyword>
<feature type="transmembrane region" description="Helical" evidence="1">
    <location>
        <begin position="144"/>
        <end position="169"/>
    </location>
</feature>
<sequence length="217" mass="22588">MTTPAPQPKALLRTLLPSLLRNAVLPLAVYLVLSPRLHNDVLSLGIGAAIPVVLTAAGFAIRRRLDPVGVSATVMFGIVLIVLGLTGGNPLVLKLHDAIVTGPLGLVLLVSAAIGRPLLLVAFRMIASRKGADIPAGPAQRRALSVMTALIGALLFVHAALLLVLALTLSTSTFLAIGRPIGWAVIAAGAVGVVTYRRHLHTALHNRVKSPNPLSRS</sequence>
<keyword evidence="1" id="KW-0812">Transmembrane</keyword>
<evidence type="ECO:0008006" key="4">
    <source>
        <dbReference type="Google" id="ProtNLM"/>
    </source>
</evidence>
<dbReference type="Proteomes" id="UP000305546">
    <property type="component" value="Unassembled WGS sequence"/>
</dbReference>
<keyword evidence="1" id="KW-0472">Membrane</keyword>
<feature type="transmembrane region" description="Helical" evidence="1">
    <location>
        <begin position="68"/>
        <end position="86"/>
    </location>
</feature>
<dbReference type="EMBL" id="VDFW01000020">
    <property type="protein sequence ID" value="TNC23440.1"/>
    <property type="molecule type" value="Genomic_DNA"/>
</dbReference>
<organism evidence="2 3">
    <name type="scientific">Amycolatopsis alkalitolerans</name>
    <dbReference type="NCBI Taxonomy" id="2547244"/>
    <lineage>
        <taxon>Bacteria</taxon>
        <taxon>Bacillati</taxon>
        <taxon>Actinomycetota</taxon>
        <taxon>Actinomycetes</taxon>
        <taxon>Pseudonocardiales</taxon>
        <taxon>Pseudonocardiaceae</taxon>
        <taxon>Amycolatopsis</taxon>
    </lineage>
</organism>
<feature type="transmembrane region" description="Helical" evidence="1">
    <location>
        <begin position="98"/>
        <end position="123"/>
    </location>
</feature>
<feature type="transmembrane region" description="Helical" evidence="1">
    <location>
        <begin position="181"/>
        <end position="200"/>
    </location>
</feature>
<comment type="caution">
    <text evidence="2">The sequence shown here is derived from an EMBL/GenBank/DDBJ whole genome shotgun (WGS) entry which is preliminary data.</text>
</comment>
<keyword evidence="3" id="KW-1185">Reference proteome</keyword>
<evidence type="ECO:0000313" key="2">
    <source>
        <dbReference type="EMBL" id="TNC23440.1"/>
    </source>
</evidence>
<evidence type="ECO:0000256" key="1">
    <source>
        <dbReference type="SAM" id="Phobius"/>
    </source>
</evidence>
<feature type="transmembrane region" description="Helical" evidence="1">
    <location>
        <begin position="41"/>
        <end position="61"/>
    </location>
</feature>
<dbReference type="OrthoDB" id="3693539at2"/>
<name>A0A5C4M141_9PSEU</name>
<protein>
    <recommendedName>
        <fullName evidence="4">DUF3159 domain-containing protein</fullName>
    </recommendedName>
</protein>
<reference evidence="2 3" key="1">
    <citation type="submission" date="2019-06" db="EMBL/GenBank/DDBJ databases">
        <title>Amycolatopsis alkalitolerans sp. nov., isolated from Gastrodia elata Blume.</title>
        <authorList>
            <person name="Narsing Rao M.P."/>
            <person name="Li W.J."/>
        </authorList>
    </citation>
    <scope>NUCLEOTIDE SEQUENCE [LARGE SCALE GENOMIC DNA]</scope>
    <source>
        <strain evidence="2 3">SYSUP0005</strain>
    </source>
</reference>
<feature type="transmembrane region" description="Helical" evidence="1">
    <location>
        <begin position="12"/>
        <end position="35"/>
    </location>
</feature>
<evidence type="ECO:0000313" key="3">
    <source>
        <dbReference type="Proteomes" id="UP000305546"/>
    </source>
</evidence>
<proteinExistence type="predicted"/>
<accession>A0A5C4M141</accession>